<dbReference type="Pfam" id="PF04800">
    <property type="entry name" value="NDUS4"/>
    <property type="match status" value="1"/>
</dbReference>
<evidence type="ECO:0000256" key="3">
    <source>
        <dbReference type="ARBA" id="ARBA00015796"/>
    </source>
</evidence>
<comment type="subcellular location">
    <subcellularLocation>
        <location evidence="11">Mitochondrion inner membrane</location>
        <topology evidence="11">Peripheral membrane protein</topology>
        <orientation evidence="11">Matrix side</orientation>
    </subcellularLocation>
</comment>
<keyword evidence="10 11" id="KW-0472">Membrane</keyword>
<evidence type="ECO:0000256" key="7">
    <source>
        <dbReference type="ARBA" id="ARBA00022946"/>
    </source>
</evidence>
<keyword evidence="4 11" id="KW-0813">Transport</keyword>
<dbReference type="InterPro" id="IPR006885">
    <property type="entry name" value="NADH_UbQ_FeS_4_mit-like"/>
</dbReference>
<evidence type="ECO:0000256" key="8">
    <source>
        <dbReference type="ARBA" id="ARBA00022982"/>
    </source>
</evidence>
<evidence type="ECO:0000256" key="1">
    <source>
        <dbReference type="ARBA" id="ARBA00003195"/>
    </source>
</evidence>
<keyword evidence="9 11" id="KW-0496">Mitochondrion</keyword>
<dbReference type="GeneID" id="109539480"/>
<dbReference type="PANTHER" id="PTHR12219">
    <property type="entry name" value="NADH-UBIQUINONE OXIDOREDUCTASE"/>
    <property type="match status" value="1"/>
</dbReference>
<dbReference type="PANTHER" id="PTHR12219:SF8">
    <property type="entry name" value="NADH DEHYDROGENASE [UBIQUINONE] IRON-SULFUR PROTEIN 4, MITOCHONDRIAL"/>
    <property type="match status" value="1"/>
</dbReference>
<comment type="function">
    <text evidence="1 11">Accessory subunit of the mitochondrial membrane respiratory chain NADH dehydrogenase (Complex I), that is believed not to be involved in catalysis. Complex I functions in the transfer of electrons from NADH to the respiratory chain. The immediate electron acceptor for the enzyme is believed to be ubiquinone.</text>
</comment>
<dbReference type="AlphaFoldDB" id="A0AAR5PP66"/>
<evidence type="ECO:0000256" key="11">
    <source>
        <dbReference type="RuleBase" id="RU367010"/>
    </source>
</evidence>
<sequence>MALRSTLAERLFKIITPKRAPNANYCDSCEKTQATQKKCTADSPKELGPDPQIIQIDTPEDARSRIMQKCKIVIREPDDYSLISGVPLHITCSRAVRIFQPPKNAQQQGTRHLGHWLIDFGAKERWENPLMGWCSSGDPLSNLQVRFGTKEEAIAYCQKNHRTFWVQESKTHKKFKVKSYGMNFHHSRRTRVSTK</sequence>
<dbReference type="Proteomes" id="UP000019118">
    <property type="component" value="Unassembled WGS sequence"/>
</dbReference>
<evidence type="ECO:0000313" key="12">
    <source>
        <dbReference type="EnsemblMetazoa" id="XP_019762815.1"/>
    </source>
</evidence>
<keyword evidence="5 11" id="KW-0679">Respiratory chain</keyword>
<keyword evidence="6 11" id="KW-0999">Mitochondrion inner membrane</keyword>
<accession>A0AAR5PP66</accession>
<protein>
    <recommendedName>
        <fullName evidence="3 11">NADH dehydrogenase [ubiquinone] iron-sulfur protein 4, mitochondrial</fullName>
    </recommendedName>
</protein>
<dbReference type="FunFam" id="3.30.160.190:FF:000001">
    <property type="entry name" value="NADH-ubiquinone oxidoreductase 21 kDa subunit mitochondrial"/>
    <property type="match status" value="1"/>
</dbReference>
<keyword evidence="8 11" id="KW-0249">Electron transport</keyword>
<evidence type="ECO:0000256" key="10">
    <source>
        <dbReference type="ARBA" id="ARBA00023136"/>
    </source>
</evidence>
<keyword evidence="13" id="KW-1185">Reference proteome</keyword>
<dbReference type="Gene3D" id="3.30.160.190">
    <property type="entry name" value="atu1810 like domain"/>
    <property type="match status" value="1"/>
</dbReference>
<evidence type="ECO:0000256" key="6">
    <source>
        <dbReference type="ARBA" id="ARBA00022792"/>
    </source>
</evidence>
<dbReference type="GO" id="GO:0005743">
    <property type="term" value="C:mitochondrial inner membrane"/>
    <property type="evidence" value="ECO:0007669"/>
    <property type="project" value="UniProtKB-SubCell"/>
</dbReference>
<reference evidence="12" key="2">
    <citation type="submission" date="2024-08" db="UniProtKB">
        <authorList>
            <consortium name="EnsemblMetazoa"/>
        </authorList>
    </citation>
    <scope>IDENTIFICATION</scope>
</reference>
<dbReference type="InterPro" id="IPR038532">
    <property type="entry name" value="NDUFS4-like_sf"/>
</dbReference>
<dbReference type="EnsemblMetazoa" id="XM_019907256.1">
    <property type="protein sequence ID" value="XP_019762815.1"/>
    <property type="gene ID" value="LOC109539480"/>
</dbReference>
<dbReference type="KEGG" id="dpa:109539480"/>
<reference evidence="13" key="1">
    <citation type="journal article" date="2013" name="Genome Biol.">
        <title>Draft genome of the mountain pine beetle, Dendroctonus ponderosae Hopkins, a major forest pest.</title>
        <authorList>
            <person name="Keeling C.I."/>
            <person name="Yuen M.M."/>
            <person name="Liao N.Y."/>
            <person name="Docking T.R."/>
            <person name="Chan S.K."/>
            <person name="Taylor G.A."/>
            <person name="Palmquist D.L."/>
            <person name="Jackman S.D."/>
            <person name="Nguyen A."/>
            <person name="Li M."/>
            <person name="Henderson H."/>
            <person name="Janes J.K."/>
            <person name="Zhao Y."/>
            <person name="Pandoh P."/>
            <person name="Moore R."/>
            <person name="Sperling F.A."/>
            <person name="Huber D.P."/>
            <person name="Birol I."/>
            <person name="Jones S.J."/>
            <person name="Bohlmann J."/>
        </authorList>
    </citation>
    <scope>NUCLEOTIDE SEQUENCE</scope>
</reference>
<evidence type="ECO:0000313" key="13">
    <source>
        <dbReference type="Proteomes" id="UP000019118"/>
    </source>
</evidence>
<proteinExistence type="inferred from homology"/>
<dbReference type="GO" id="GO:0022900">
    <property type="term" value="P:electron transport chain"/>
    <property type="evidence" value="ECO:0007669"/>
    <property type="project" value="InterPro"/>
</dbReference>
<evidence type="ECO:0000256" key="2">
    <source>
        <dbReference type="ARBA" id="ARBA00005882"/>
    </source>
</evidence>
<evidence type="ECO:0000256" key="5">
    <source>
        <dbReference type="ARBA" id="ARBA00022660"/>
    </source>
</evidence>
<name>A0AAR5PP66_DENPD</name>
<comment type="similarity">
    <text evidence="2 11">Belongs to the complex I NDUFS4 subunit family.</text>
</comment>
<organism evidence="12 13">
    <name type="scientific">Dendroctonus ponderosae</name>
    <name type="common">Mountain pine beetle</name>
    <dbReference type="NCBI Taxonomy" id="77166"/>
    <lineage>
        <taxon>Eukaryota</taxon>
        <taxon>Metazoa</taxon>
        <taxon>Ecdysozoa</taxon>
        <taxon>Arthropoda</taxon>
        <taxon>Hexapoda</taxon>
        <taxon>Insecta</taxon>
        <taxon>Pterygota</taxon>
        <taxon>Neoptera</taxon>
        <taxon>Endopterygota</taxon>
        <taxon>Coleoptera</taxon>
        <taxon>Polyphaga</taxon>
        <taxon>Cucujiformia</taxon>
        <taxon>Curculionidae</taxon>
        <taxon>Scolytinae</taxon>
        <taxon>Dendroctonus</taxon>
    </lineage>
</organism>
<keyword evidence="7 11" id="KW-0809">Transit peptide</keyword>
<evidence type="ECO:0000256" key="9">
    <source>
        <dbReference type="ARBA" id="ARBA00023128"/>
    </source>
</evidence>
<evidence type="ECO:0000256" key="4">
    <source>
        <dbReference type="ARBA" id="ARBA00022448"/>
    </source>
</evidence>